<keyword evidence="2" id="KW-0503">Monooxygenase</keyword>
<sequence>MYHIAVSWDVQPERVKEFIAAALKDGREAGAAEEGTLRFELIADPENQNRFYLNEAYADEAAFDAHAAGEFFKEFFAEVGPYSEISWLFKGTTVTE</sequence>
<dbReference type="OrthoDB" id="3695636at2"/>
<proteinExistence type="predicted"/>
<accession>A0A2M9BYY7</accession>
<dbReference type="PROSITE" id="PS51725">
    <property type="entry name" value="ABM"/>
    <property type="match status" value="1"/>
</dbReference>
<dbReference type="GO" id="GO:0005829">
    <property type="term" value="C:cytosol"/>
    <property type="evidence" value="ECO:0007669"/>
    <property type="project" value="TreeGrafter"/>
</dbReference>
<dbReference type="EMBL" id="PGFB01000002">
    <property type="protein sequence ID" value="PJJ63298.1"/>
    <property type="molecule type" value="Genomic_DNA"/>
</dbReference>
<dbReference type="SUPFAM" id="SSF54909">
    <property type="entry name" value="Dimeric alpha+beta barrel"/>
    <property type="match status" value="1"/>
</dbReference>
<keyword evidence="3" id="KW-1185">Reference proteome</keyword>
<keyword evidence="2" id="KW-0560">Oxidoreductase</keyword>
<evidence type="ECO:0000259" key="1">
    <source>
        <dbReference type="PROSITE" id="PS51725"/>
    </source>
</evidence>
<dbReference type="InterPro" id="IPR007138">
    <property type="entry name" value="ABM_dom"/>
</dbReference>
<dbReference type="Gene3D" id="3.30.70.100">
    <property type="match status" value="1"/>
</dbReference>
<feature type="domain" description="ABM" evidence="1">
    <location>
        <begin position="2"/>
        <end position="95"/>
    </location>
</feature>
<protein>
    <submittedName>
        <fullName evidence="2">Quinol monooxygenase YgiN</fullName>
    </submittedName>
</protein>
<evidence type="ECO:0000313" key="3">
    <source>
        <dbReference type="Proteomes" id="UP000230161"/>
    </source>
</evidence>
<evidence type="ECO:0000313" key="2">
    <source>
        <dbReference type="EMBL" id="PJJ63298.1"/>
    </source>
</evidence>
<dbReference type="GO" id="GO:0004497">
    <property type="term" value="F:monooxygenase activity"/>
    <property type="evidence" value="ECO:0007669"/>
    <property type="project" value="UniProtKB-KW"/>
</dbReference>
<dbReference type="Proteomes" id="UP000230161">
    <property type="component" value="Unassembled WGS sequence"/>
</dbReference>
<dbReference type="RefSeq" id="WP_100343823.1">
    <property type="nucleotide sequence ID" value="NZ_PGFB01000002.1"/>
</dbReference>
<dbReference type="AlphaFoldDB" id="A0A2M9BYY7"/>
<organism evidence="2 3">
    <name type="scientific">Compostimonas suwonensis</name>
    <dbReference type="NCBI Taxonomy" id="1048394"/>
    <lineage>
        <taxon>Bacteria</taxon>
        <taxon>Bacillati</taxon>
        <taxon>Actinomycetota</taxon>
        <taxon>Actinomycetes</taxon>
        <taxon>Micrococcales</taxon>
        <taxon>Microbacteriaceae</taxon>
        <taxon>Compostimonas</taxon>
    </lineage>
</organism>
<gene>
    <name evidence="2" type="ORF">CLV54_0960</name>
</gene>
<dbReference type="Pfam" id="PF03992">
    <property type="entry name" value="ABM"/>
    <property type="match status" value="1"/>
</dbReference>
<dbReference type="PANTHER" id="PTHR33336">
    <property type="entry name" value="QUINOL MONOOXYGENASE YGIN-RELATED"/>
    <property type="match status" value="1"/>
</dbReference>
<dbReference type="PANTHER" id="PTHR33336:SF1">
    <property type="entry name" value="(4S)-4-HYDROXY-5-PHOSPHONOOXYPENTANE-2,3-DIONE ISOMERASE"/>
    <property type="match status" value="1"/>
</dbReference>
<reference evidence="2 3" key="1">
    <citation type="submission" date="2017-11" db="EMBL/GenBank/DDBJ databases">
        <title>Genomic Encyclopedia of Archaeal and Bacterial Type Strains, Phase II (KMG-II): From Individual Species to Whole Genera.</title>
        <authorList>
            <person name="Goeker M."/>
        </authorList>
    </citation>
    <scope>NUCLEOTIDE SEQUENCE [LARGE SCALE GENOMIC DNA]</scope>
    <source>
        <strain evidence="2 3">DSM 25625</strain>
    </source>
</reference>
<comment type="caution">
    <text evidence="2">The sequence shown here is derived from an EMBL/GenBank/DDBJ whole genome shotgun (WGS) entry which is preliminary data.</text>
</comment>
<dbReference type="InterPro" id="IPR050744">
    <property type="entry name" value="AI-2_Isomerase_LsrG"/>
</dbReference>
<name>A0A2M9BYY7_9MICO</name>
<dbReference type="InterPro" id="IPR011008">
    <property type="entry name" value="Dimeric_a/b-barrel"/>
</dbReference>